<reference evidence="5" key="3">
    <citation type="journal article" date="2019" name="Int. J. Syst. Evol. Microbiol.">
        <title>The Global Catalogue of Microorganisms (GCM) 10K type strain sequencing project: providing services to taxonomists for standard genome sequencing and annotation.</title>
        <authorList>
            <consortium name="The Broad Institute Genomics Platform"/>
            <consortium name="The Broad Institute Genome Sequencing Center for Infectious Disease"/>
            <person name="Wu L."/>
            <person name="Ma J."/>
        </authorList>
    </citation>
    <scope>NUCLEOTIDE SEQUENCE [LARGE SCALE GENOMIC DNA]</scope>
    <source>
        <strain evidence="5">KCTC 62575</strain>
    </source>
</reference>
<name>A0A371YJ48_9GAMM</name>
<dbReference type="RefSeq" id="WP_107010182.1">
    <property type="nucleotide sequence ID" value="NZ_JBHRSF010000103.1"/>
</dbReference>
<keyword evidence="1" id="KW-0812">Transmembrane</keyword>
<dbReference type="EMBL" id="PYIX02000091">
    <property type="protein sequence ID" value="RFC81492.1"/>
    <property type="molecule type" value="Genomic_DNA"/>
</dbReference>
<sequence>MDAIRATIDAAYIQGFLGFFGALIGAAALIVSIRIAAKNTLNEIKLEKVAESKRDQYIALTEAYTQYLVSSLTLPTSCDADGSGNSENHNDWNLHLAKYIELVGCINKVNLITTSEIRLELFKLEKELTSYQASVSNHYFNNHSQDLSHELEDKVFEFAKLLRVDLGIENDSIIEDRLLVLRNS</sequence>
<dbReference type="EMBL" id="JBHRSF010000103">
    <property type="protein sequence ID" value="MFC2997145.1"/>
    <property type="molecule type" value="Genomic_DNA"/>
</dbReference>
<reference evidence="3 4" key="2">
    <citation type="submission" date="2018-08" db="EMBL/GenBank/DDBJ databases">
        <title>The draft genome of Acinetobacter sichuanensis strain WCHAc060041.</title>
        <authorList>
            <person name="Qin J."/>
            <person name="Feng Y."/>
            <person name="Zong Z."/>
        </authorList>
    </citation>
    <scope>NUCLEOTIDE SEQUENCE [LARGE SCALE GENOMIC DNA]</scope>
    <source>
        <strain evidence="3 4">WCHAc060041</strain>
    </source>
</reference>
<keyword evidence="1" id="KW-1133">Transmembrane helix</keyword>
<evidence type="ECO:0000256" key="1">
    <source>
        <dbReference type="SAM" id="Phobius"/>
    </source>
</evidence>
<reference evidence="2" key="1">
    <citation type="journal article" date="2014" name="Int. J. Syst. Evol. Microbiol.">
        <title>Complete genome of a new Firmicutes species belonging to the dominant human colonic microbiota ('Ruminococcus bicirculans') reveals two chromosomes and a selective capacity to utilize plant glucans.</title>
        <authorList>
            <consortium name="NISC Comparative Sequencing Program"/>
            <person name="Wegmann U."/>
            <person name="Louis P."/>
            <person name="Goesmann A."/>
            <person name="Henrissat B."/>
            <person name="Duncan S.H."/>
            <person name="Flint H.J."/>
        </authorList>
    </citation>
    <scope>NUCLEOTIDE SEQUENCE</scope>
    <source>
        <strain evidence="2">KCTC 62575</strain>
    </source>
</reference>
<keyword evidence="1" id="KW-0472">Membrane</keyword>
<dbReference type="AlphaFoldDB" id="A0A371YJ48"/>
<protein>
    <submittedName>
        <fullName evidence="3">Uncharacterized protein</fullName>
    </submittedName>
</protein>
<feature type="transmembrane region" description="Helical" evidence="1">
    <location>
        <begin position="12"/>
        <end position="37"/>
    </location>
</feature>
<accession>A0A371YJ48</accession>
<organism evidence="3 4">
    <name type="scientific">Acinetobacter sichuanensis</name>
    <dbReference type="NCBI Taxonomy" id="2136183"/>
    <lineage>
        <taxon>Bacteria</taxon>
        <taxon>Pseudomonadati</taxon>
        <taxon>Pseudomonadota</taxon>
        <taxon>Gammaproteobacteria</taxon>
        <taxon>Moraxellales</taxon>
        <taxon>Moraxellaceae</taxon>
        <taxon>Acinetobacter</taxon>
    </lineage>
</organism>
<evidence type="ECO:0000313" key="3">
    <source>
        <dbReference type="EMBL" id="RFC81492.1"/>
    </source>
</evidence>
<evidence type="ECO:0000313" key="4">
    <source>
        <dbReference type="Proteomes" id="UP000240957"/>
    </source>
</evidence>
<gene>
    <name evidence="2" type="ORF">ACFODO_18190</name>
    <name evidence="3" type="ORF">C9E89_021570</name>
</gene>
<reference evidence="2" key="4">
    <citation type="submission" date="2024-09" db="EMBL/GenBank/DDBJ databases">
        <authorList>
            <person name="Sun Q."/>
            <person name="Mori K."/>
        </authorList>
    </citation>
    <scope>NUCLEOTIDE SEQUENCE</scope>
    <source>
        <strain evidence="2">KCTC 62575</strain>
    </source>
</reference>
<dbReference type="Proteomes" id="UP001595455">
    <property type="component" value="Unassembled WGS sequence"/>
</dbReference>
<evidence type="ECO:0000313" key="5">
    <source>
        <dbReference type="Proteomes" id="UP001595455"/>
    </source>
</evidence>
<comment type="caution">
    <text evidence="3">The sequence shown here is derived from an EMBL/GenBank/DDBJ whole genome shotgun (WGS) entry which is preliminary data.</text>
</comment>
<evidence type="ECO:0000313" key="2">
    <source>
        <dbReference type="EMBL" id="MFC2997145.1"/>
    </source>
</evidence>
<dbReference type="OrthoDB" id="9918177at2"/>
<proteinExistence type="predicted"/>
<keyword evidence="5" id="KW-1185">Reference proteome</keyword>
<dbReference type="Proteomes" id="UP000240957">
    <property type="component" value="Unassembled WGS sequence"/>
</dbReference>